<evidence type="ECO:0000256" key="7">
    <source>
        <dbReference type="ARBA" id="ARBA00047899"/>
    </source>
</evidence>
<keyword evidence="2" id="KW-0723">Serine/threonine-protein kinase</keyword>
<dbReference type="EC" id="2.7.11.1" evidence="1"/>
<reference evidence="10 11" key="1">
    <citation type="submission" date="2018-07" db="EMBL/GenBank/DDBJ databases">
        <title>Genomic Encyclopedia of Type Strains, Phase IV (KMG-IV): sequencing the most valuable type-strain genomes for metagenomic binning, comparative biology and taxonomic classification.</title>
        <authorList>
            <person name="Goeker M."/>
        </authorList>
    </citation>
    <scope>NUCLEOTIDE SEQUENCE [LARGE SCALE GENOMIC DNA]</scope>
    <source>
        <strain evidence="10 11">DSM 7466</strain>
    </source>
</reference>
<evidence type="ECO:0000256" key="5">
    <source>
        <dbReference type="ARBA" id="ARBA00022777"/>
    </source>
</evidence>
<keyword evidence="5" id="KW-0418">Kinase</keyword>
<dbReference type="InterPro" id="IPR018934">
    <property type="entry name" value="RIO_dom"/>
</dbReference>
<dbReference type="Pfam" id="PF01163">
    <property type="entry name" value="RIO1"/>
    <property type="match status" value="1"/>
</dbReference>
<dbReference type="Proteomes" id="UP000256864">
    <property type="component" value="Unassembled WGS sequence"/>
</dbReference>
<dbReference type="AlphaFoldDB" id="A0A371ND49"/>
<dbReference type="EMBL" id="QREL01000001">
    <property type="protein sequence ID" value="REE28439.1"/>
    <property type="molecule type" value="Genomic_DNA"/>
</dbReference>
<organism evidence="10 11">
    <name type="scientific">Methanothermobacter defluvii</name>
    <dbReference type="NCBI Taxonomy" id="49339"/>
    <lineage>
        <taxon>Archaea</taxon>
        <taxon>Methanobacteriati</taxon>
        <taxon>Methanobacteriota</taxon>
        <taxon>Methanomada group</taxon>
        <taxon>Methanobacteria</taxon>
        <taxon>Methanobacteriales</taxon>
        <taxon>Methanobacteriaceae</taxon>
        <taxon>Methanothermobacter</taxon>
    </lineage>
</organism>
<evidence type="ECO:0000313" key="11">
    <source>
        <dbReference type="Proteomes" id="UP000256864"/>
    </source>
</evidence>
<gene>
    <name evidence="10" type="ORF">C7452_0450</name>
</gene>
<keyword evidence="11" id="KW-1185">Reference proteome</keyword>
<evidence type="ECO:0000256" key="8">
    <source>
        <dbReference type="ARBA" id="ARBA00048679"/>
    </source>
</evidence>
<dbReference type="GO" id="GO:0005524">
    <property type="term" value="F:ATP binding"/>
    <property type="evidence" value="ECO:0007669"/>
    <property type="project" value="UniProtKB-KW"/>
</dbReference>
<dbReference type="GeneID" id="86199227"/>
<evidence type="ECO:0000256" key="4">
    <source>
        <dbReference type="ARBA" id="ARBA00022741"/>
    </source>
</evidence>
<dbReference type="Gene3D" id="3.90.1200.10">
    <property type="match status" value="1"/>
</dbReference>
<dbReference type="InterPro" id="IPR011009">
    <property type="entry name" value="Kinase-like_dom_sf"/>
</dbReference>
<proteinExistence type="predicted"/>
<comment type="catalytic activity">
    <reaction evidence="8">
        <text>L-seryl-[protein] + ATP = O-phospho-L-seryl-[protein] + ADP + H(+)</text>
        <dbReference type="Rhea" id="RHEA:17989"/>
        <dbReference type="Rhea" id="RHEA-COMP:9863"/>
        <dbReference type="Rhea" id="RHEA-COMP:11604"/>
        <dbReference type="ChEBI" id="CHEBI:15378"/>
        <dbReference type="ChEBI" id="CHEBI:29999"/>
        <dbReference type="ChEBI" id="CHEBI:30616"/>
        <dbReference type="ChEBI" id="CHEBI:83421"/>
        <dbReference type="ChEBI" id="CHEBI:456216"/>
        <dbReference type="EC" id="2.7.11.1"/>
    </reaction>
</comment>
<evidence type="ECO:0000256" key="6">
    <source>
        <dbReference type="ARBA" id="ARBA00022840"/>
    </source>
</evidence>
<evidence type="ECO:0000256" key="3">
    <source>
        <dbReference type="ARBA" id="ARBA00022679"/>
    </source>
</evidence>
<dbReference type="RefSeq" id="WP_013296113.1">
    <property type="nucleotide sequence ID" value="NZ_QREL01000001.1"/>
</dbReference>
<evidence type="ECO:0000259" key="9">
    <source>
        <dbReference type="Pfam" id="PF01163"/>
    </source>
</evidence>
<protein>
    <recommendedName>
        <fullName evidence="1">non-specific serine/threonine protein kinase</fullName>
        <ecNumber evidence="1">2.7.11.1</ecNumber>
    </recommendedName>
</protein>
<dbReference type="SMR" id="A0A371ND49"/>
<name>A0A371ND49_9EURY</name>
<dbReference type="GO" id="GO:0004674">
    <property type="term" value="F:protein serine/threonine kinase activity"/>
    <property type="evidence" value="ECO:0007669"/>
    <property type="project" value="UniProtKB-KW"/>
</dbReference>
<dbReference type="SUPFAM" id="SSF56112">
    <property type="entry name" value="Protein kinase-like (PK-like)"/>
    <property type="match status" value="1"/>
</dbReference>
<keyword evidence="4" id="KW-0547">Nucleotide-binding</keyword>
<comment type="catalytic activity">
    <reaction evidence="7">
        <text>L-threonyl-[protein] + ATP = O-phospho-L-threonyl-[protein] + ADP + H(+)</text>
        <dbReference type="Rhea" id="RHEA:46608"/>
        <dbReference type="Rhea" id="RHEA-COMP:11060"/>
        <dbReference type="Rhea" id="RHEA-COMP:11605"/>
        <dbReference type="ChEBI" id="CHEBI:15378"/>
        <dbReference type="ChEBI" id="CHEBI:30013"/>
        <dbReference type="ChEBI" id="CHEBI:30616"/>
        <dbReference type="ChEBI" id="CHEBI:61977"/>
        <dbReference type="ChEBI" id="CHEBI:456216"/>
        <dbReference type="EC" id="2.7.11.1"/>
    </reaction>
</comment>
<keyword evidence="6" id="KW-0067">ATP-binding</keyword>
<evidence type="ECO:0000313" key="10">
    <source>
        <dbReference type="EMBL" id="REE28439.1"/>
    </source>
</evidence>
<comment type="caution">
    <text evidence="10">The sequence shown here is derived from an EMBL/GenBank/DDBJ whole genome shotgun (WGS) entry which is preliminary data.</text>
</comment>
<accession>A0A371ND49</accession>
<evidence type="ECO:0000256" key="2">
    <source>
        <dbReference type="ARBA" id="ARBA00022527"/>
    </source>
</evidence>
<sequence length="207" mass="24207">MMIHGFKRLESKRNHVYLIQSGTESFIVKVHKTSEKSYLESENVKLLRDKGVRVPRILGVSKNILIEEFIEGKTIGDLISRADTTWTESLGKWFSEIHSIKKQSKTLLKGDCNLKNFIFTEKEIFGVDFEYIHYGNPYDDLGKLCFFIMDSNSQMSMNDKKHLIKRFLSAYEDHSKTVVNPKIVAEYMEIEKKGALIRRERHTPKWL</sequence>
<keyword evidence="3 10" id="KW-0808">Transferase</keyword>
<feature type="domain" description="RIO-type" evidence="9">
    <location>
        <begin position="33"/>
        <end position="129"/>
    </location>
</feature>
<evidence type="ECO:0000256" key="1">
    <source>
        <dbReference type="ARBA" id="ARBA00012513"/>
    </source>
</evidence>